<feature type="transmembrane region" description="Helical" evidence="7">
    <location>
        <begin position="20"/>
        <end position="38"/>
    </location>
</feature>
<evidence type="ECO:0000256" key="4">
    <source>
        <dbReference type="ARBA" id="ARBA00022692"/>
    </source>
</evidence>
<feature type="transmembrane region" description="Helical" evidence="7">
    <location>
        <begin position="151"/>
        <end position="170"/>
    </location>
</feature>
<dbReference type="InterPro" id="IPR050171">
    <property type="entry name" value="MFS_Transporters"/>
</dbReference>
<dbReference type="PROSITE" id="PS50850">
    <property type="entry name" value="MFS"/>
    <property type="match status" value="1"/>
</dbReference>
<feature type="transmembrane region" description="Helical" evidence="7">
    <location>
        <begin position="81"/>
        <end position="100"/>
    </location>
</feature>
<comment type="caution">
    <text evidence="9">The sequence shown here is derived from an EMBL/GenBank/DDBJ whole genome shotgun (WGS) entry which is preliminary data.</text>
</comment>
<protein>
    <recommendedName>
        <fullName evidence="8">Major facilitator superfamily (MFS) profile domain-containing protein</fullName>
    </recommendedName>
</protein>
<keyword evidence="4 7" id="KW-0812">Transmembrane</keyword>
<organism evidence="9">
    <name type="scientific">marine sediment metagenome</name>
    <dbReference type="NCBI Taxonomy" id="412755"/>
    <lineage>
        <taxon>unclassified sequences</taxon>
        <taxon>metagenomes</taxon>
        <taxon>ecological metagenomes</taxon>
    </lineage>
</organism>
<dbReference type="InterPro" id="IPR011701">
    <property type="entry name" value="MFS"/>
</dbReference>
<feature type="domain" description="Major facilitator superfamily (MFS) profile" evidence="8">
    <location>
        <begin position="13"/>
        <end position="417"/>
    </location>
</feature>
<dbReference type="SUPFAM" id="SSF103473">
    <property type="entry name" value="MFS general substrate transporter"/>
    <property type="match status" value="1"/>
</dbReference>
<proteinExistence type="predicted"/>
<dbReference type="InterPro" id="IPR005829">
    <property type="entry name" value="Sugar_transporter_CS"/>
</dbReference>
<evidence type="ECO:0000259" key="8">
    <source>
        <dbReference type="PROSITE" id="PS50850"/>
    </source>
</evidence>
<feature type="transmembrane region" description="Helical" evidence="7">
    <location>
        <begin position="324"/>
        <end position="344"/>
    </location>
</feature>
<comment type="subcellular location">
    <subcellularLocation>
        <location evidence="1">Cell membrane</location>
        <topology evidence="1">Multi-pass membrane protein</topology>
    </subcellularLocation>
</comment>
<evidence type="ECO:0000256" key="5">
    <source>
        <dbReference type="ARBA" id="ARBA00022989"/>
    </source>
</evidence>
<evidence type="ECO:0000256" key="1">
    <source>
        <dbReference type="ARBA" id="ARBA00004651"/>
    </source>
</evidence>
<dbReference type="InterPro" id="IPR020846">
    <property type="entry name" value="MFS_dom"/>
</dbReference>
<keyword evidence="2" id="KW-0813">Transport</keyword>
<keyword evidence="6 7" id="KW-0472">Membrane</keyword>
<sequence length="425" mass="47072">LRREIDKTRFTPDFNQMLNIVILNSLGFFFIGFLVPIIARYNMIAYATQISLIVSFQVLGRAISGTITGVLTDRTTSRKNLVLIGSIGRGTSYFIIYTAIILNSLLLLGIGTSILGFMAGVFWVPFNTLIAEKSNKDNRSEAYGKRNSANAIGQMIGGVIGFLLLMILEYFTVNPFLLYASIPIFGIANFYAGFKFNQEVDESIKFTNPSDHPSNPQNDENNTEKPKYVSPIIFGSIFLMLVLLLSNINGSIAKPFLNIYVIETIESDIKLVTWAYLPAGVVATLLAPKLGKIVDKLRPAIGITITSTLGALVTWLLINSANIWVFSFLLLIDLTIMIGSGLIFQNLLSRISLKNRGKIIGSGEFFQFLGSFIGPILGGIVWDFIDPTFPFIISIFVELSLIPLYLVVVYYLIPHLAETFAVKKK</sequence>
<evidence type="ECO:0000256" key="2">
    <source>
        <dbReference type="ARBA" id="ARBA00022448"/>
    </source>
</evidence>
<feature type="transmembrane region" description="Helical" evidence="7">
    <location>
        <begin position="228"/>
        <end position="249"/>
    </location>
</feature>
<name>X0T5K9_9ZZZZ</name>
<feature type="transmembrane region" description="Helical" evidence="7">
    <location>
        <begin position="300"/>
        <end position="318"/>
    </location>
</feature>
<evidence type="ECO:0000256" key="7">
    <source>
        <dbReference type="SAM" id="Phobius"/>
    </source>
</evidence>
<feature type="transmembrane region" description="Helical" evidence="7">
    <location>
        <begin position="106"/>
        <end position="130"/>
    </location>
</feature>
<dbReference type="GO" id="GO:0005886">
    <property type="term" value="C:plasma membrane"/>
    <property type="evidence" value="ECO:0007669"/>
    <property type="project" value="UniProtKB-SubCell"/>
</dbReference>
<evidence type="ECO:0000256" key="6">
    <source>
        <dbReference type="ARBA" id="ARBA00023136"/>
    </source>
</evidence>
<dbReference type="AlphaFoldDB" id="X0T5K9"/>
<dbReference type="PANTHER" id="PTHR23517">
    <property type="entry name" value="RESISTANCE PROTEIN MDTM, PUTATIVE-RELATED-RELATED"/>
    <property type="match status" value="1"/>
</dbReference>
<feature type="non-terminal residue" evidence="9">
    <location>
        <position position="1"/>
    </location>
</feature>
<gene>
    <name evidence="9" type="ORF">S01H1_04124</name>
</gene>
<accession>X0T5K9</accession>
<reference evidence="9" key="1">
    <citation type="journal article" date="2014" name="Front. Microbiol.">
        <title>High frequency of phylogenetically diverse reductive dehalogenase-homologous genes in deep subseafloor sedimentary metagenomes.</title>
        <authorList>
            <person name="Kawai M."/>
            <person name="Futagami T."/>
            <person name="Toyoda A."/>
            <person name="Takaki Y."/>
            <person name="Nishi S."/>
            <person name="Hori S."/>
            <person name="Arai W."/>
            <person name="Tsubouchi T."/>
            <person name="Morono Y."/>
            <person name="Uchiyama I."/>
            <person name="Ito T."/>
            <person name="Fujiyama A."/>
            <person name="Inagaki F."/>
            <person name="Takami H."/>
        </authorList>
    </citation>
    <scope>NUCLEOTIDE SEQUENCE</scope>
    <source>
        <strain evidence="9">Expedition CK06-06</strain>
    </source>
</reference>
<feature type="transmembrane region" description="Helical" evidence="7">
    <location>
        <begin position="44"/>
        <end position="60"/>
    </location>
</feature>
<dbReference type="InterPro" id="IPR036259">
    <property type="entry name" value="MFS_trans_sf"/>
</dbReference>
<dbReference type="Gene3D" id="1.20.1250.20">
    <property type="entry name" value="MFS general substrate transporter like domains"/>
    <property type="match status" value="2"/>
</dbReference>
<dbReference type="GO" id="GO:0022857">
    <property type="term" value="F:transmembrane transporter activity"/>
    <property type="evidence" value="ECO:0007669"/>
    <property type="project" value="InterPro"/>
</dbReference>
<feature type="transmembrane region" description="Helical" evidence="7">
    <location>
        <begin position="365"/>
        <end position="385"/>
    </location>
</feature>
<evidence type="ECO:0000313" key="9">
    <source>
        <dbReference type="EMBL" id="GAF82621.1"/>
    </source>
</evidence>
<keyword evidence="5 7" id="KW-1133">Transmembrane helix</keyword>
<dbReference type="PANTHER" id="PTHR23517:SF3">
    <property type="entry name" value="INTEGRAL MEMBRANE TRANSPORT PROTEIN"/>
    <property type="match status" value="1"/>
</dbReference>
<dbReference type="PROSITE" id="PS00217">
    <property type="entry name" value="SUGAR_TRANSPORT_2"/>
    <property type="match status" value="1"/>
</dbReference>
<evidence type="ECO:0000256" key="3">
    <source>
        <dbReference type="ARBA" id="ARBA00022475"/>
    </source>
</evidence>
<dbReference type="Pfam" id="PF07690">
    <property type="entry name" value="MFS_1"/>
    <property type="match status" value="1"/>
</dbReference>
<dbReference type="EMBL" id="BARS01002195">
    <property type="protein sequence ID" value="GAF82621.1"/>
    <property type="molecule type" value="Genomic_DNA"/>
</dbReference>
<feature type="transmembrane region" description="Helical" evidence="7">
    <location>
        <begin position="391"/>
        <end position="413"/>
    </location>
</feature>
<keyword evidence="3" id="KW-1003">Cell membrane</keyword>